<protein>
    <submittedName>
        <fullName evidence="1">Uncharacterized protein</fullName>
    </submittedName>
</protein>
<evidence type="ECO:0000313" key="1">
    <source>
        <dbReference type="EMBL" id="EKO15664.1"/>
    </source>
</evidence>
<evidence type="ECO:0000313" key="2">
    <source>
        <dbReference type="Proteomes" id="UP000006253"/>
    </source>
</evidence>
<sequence length="45" mass="5195">MNEEISRIYLKNTLSLLKMPNSKIFLSGFPISKENLSQFSIDSIF</sequence>
<organism evidence="1 2">
    <name type="scientific">Leptospira kirschneri str. H1</name>
    <dbReference type="NCBI Taxonomy" id="1049966"/>
    <lineage>
        <taxon>Bacteria</taxon>
        <taxon>Pseudomonadati</taxon>
        <taxon>Spirochaetota</taxon>
        <taxon>Spirochaetia</taxon>
        <taxon>Leptospirales</taxon>
        <taxon>Leptospiraceae</taxon>
        <taxon>Leptospira</taxon>
    </lineage>
</organism>
<dbReference type="AlphaFoldDB" id="A0A0E2B3C3"/>
<reference evidence="1 2" key="1">
    <citation type="submission" date="2012-10" db="EMBL/GenBank/DDBJ databases">
        <authorList>
            <person name="Harkins D.M."/>
            <person name="Durkin A.S."/>
            <person name="Brinkac L.M."/>
            <person name="Selengut J.D."/>
            <person name="Sanka R."/>
            <person name="DePew J."/>
            <person name="Purushe J."/>
            <person name="Peacock S.J."/>
            <person name="Thaipadungpanit J."/>
            <person name="Wuthiekanun V.W."/>
            <person name="Day N.P."/>
            <person name="Vinetz J.M."/>
            <person name="Sutton G.G."/>
            <person name="Nelson W.C."/>
            <person name="Fouts D.E."/>
        </authorList>
    </citation>
    <scope>NUCLEOTIDE SEQUENCE [LARGE SCALE GENOMIC DNA]</scope>
    <source>
        <strain evidence="1 2">H1</strain>
    </source>
</reference>
<gene>
    <name evidence="1" type="ORF">LEP1GSC081_3486</name>
</gene>
<comment type="caution">
    <text evidence="1">The sequence shown here is derived from an EMBL/GenBank/DDBJ whole genome shotgun (WGS) entry which is preliminary data.</text>
</comment>
<dbReference type="EMBL" id="AHMY02000040">
    <property type="protein sequence ID" value="EKO15664.1"/>
    <property type="molecule type" value="Genomic_DNA"/>
</dbReference>
<accession>A0A0E2B3C3</accession>
<dbReference type="Proteomes" id="UP000006253">
    <property type="component" value="Unassembled WGS sequence"/>
</dbReference>
<proteinExistence type="predicted"/>
<name>A0A0E2B3C3_9LEPT</name>